<dbReference type="PANTHER" id="PTHR10210:SF41">
    <property type="entry name" value="RIBOSE-PHOSPHATE PYROPHOSPHOKINASE 1, CHLOROPLASTIC"/>
    <property type="match status" value="1"/>
</dbReference>
<dbReference type="GO" id="GO:0000287">
    <property type="term" value="F:magnesium ion binding"/>
    <property type="evidence" value="ECO:0007669"/>
    <property type="project" value="InterPro"/>
</dbReference>
<protein>
    <submittedName>
        <fullName evidence="5">Ribose-phosphate diphosphokinase</fullName>
        <ecNumber evidence="5">2.7.6.1</ecNumber>
    </submittedName>
</protein>
<dbReference type="Pfam" id="PF13793">
    <property type="entry name" value="Pribosyltran_N"/>
    <property type="match status" value="1"/>
</dbReference>
<dbReference type="EC" id="2.7.6.1" evidence="5"/>
<dbReference type="GO" id="GO:0004749">
    <property type="term" value="F:ribose phosphate diphosphokinase activity"/>
    <property type="evidence" value="ECO:0007669"/>
    <property type="project" value="UniProtKB-EC"/>
</dbReference>
<accession>A0A9X2WYT2</accession>
<gene>
    <name evidence="5" type="primary">prs</name>
    <name evidence="5" type="ORF">NE536_20155</name>
</gene>
<keyword evidence="6" id="KW-1185">Reference proteome</keyword>
<keyword evidence="1 2" id="KW-0545">Nucleotide biosynthesis</keyword>
<dbReference type="RefSeq" id="WP_261273827.1">
    <property type="nucleotide sequence ID" value="NZ_JAMTCC010000049.1"/>
</dbReference>
<evidence type="ECO:0000256" key="2">
    <source>
        <dbReference type="RuleBase" id="RU004324"/>
    </source>
</evidence>
<dbReference type="GO" id="GO:0002189">
    <property type="term" value="C:ribose phosphate diphosphokinase complex"/>
    <property type="evidence" value="ECO:0007669"/>
    <property type="project" value="TreeGrafter"/>
</dbReference>
<comment type="similarity">
    <text evidence="2">Belongs to the ribose-phosphate pyrophosphokinase family.</text>
</comment>
<evidence type="ECO:0000313" key="5">
    <source>
        <dbReference type="EMBL" id="MCT7947669.1"/>
    </source>
</evidence>
<dbReference type="Pfam" id="PF00156">
    <property type="entry name" value="Pribosyltran"/>
    <property type="match status" value="1"/>
</dbReference>
<dbReference type="GO" id="GO:0006164">
    <property type="term" value="P:purine nucleotide biosynthetic process"/>
    <property type="evidence" value="ECO:0007669"/>
    <property type="project" value="TreeGrafter"/>
</dbReference>
<keyword evidence="5" id="KW-0808">Transferase</keyword>
<evidence type="ECO:0000259" key="4">
    <source>
        <dbReference type="Pfam" id="PF13793"/>
    </source>
</evidence>
<dbReference type="SUPFAM" id="SSF53271">
    <property type="entry name" value="PRTase-like"/>
    <property type="match status" value="2"/>
</dbReference>
<dbReference type="AlphaFoldDB" id="A0A9X2WYT2"/>
<name>A0A9X2WYT2_9GAMM</name>
<dbReference type="InterPro" id="IPR000836">
    <property type="entry name" value="PRTase_dom"/>
</dbReference>
<feature type="domain" description="Phosphoribosyltransferase" evidence="3">
    <location>
        <begin position="156"/>
        <end position="265"/>
    </location>
</feature>
<dbReference type="SMART" id="SM01400">
    <property type="entry name" value="Pribosyltran_N"/>
    <property type="match status" value="1"/>
</dbReference>
<dbReference type="Gene3D" id="3.40.50.2020">
    <property type="match status" value="2"/>
</dbReference>
<dbReference type="EMBL" id="JAMTCC010000049">
    <property type="protein sequence ID" value="MCT7947669.1"/>
    <property type="molecule type" value="Genomic_DNA"/>
</dbReference>
<dbReference type="PANTHER" id="PTHR10210">
    <property type="entry name" value="RIBOSE-PHOSPHATE DIPHOSPHOKINASE FAMILY MEMBER"/>
    <property type="match status" value="1"/>
</dbReference>
<dbReference type="NCBIfam" id="TIGR01251">
    <property type="entry name" value="ribP_PPkin"/>
    <property type="match status" value="1"/>
</dbReference>
<dbReference type="InterPro" id="IPR005946">
    <property type="entry name" value="Rib-P_diPkinase"/>
</dbReference>
<evidence type="ECO:0000256" key="1">
    <source>
        <dbReference type="ARBA" id="ARBA00022727"/>
    </source>
</evidence>
<reference evidence="5" key="1">
    <citation type="journal article" date="2023" name="Int. J. Syst. Evol. Microbiol.">
        <title>&lt;i&gt;Shewanella septentrionalis&lt;/i&gt; sp. nov. and &lt;i&gt;Shewanella holmiensis&lt;/i&gt; sp. nov., isolated from Baltic Sea water and sediments.</title>
        <authorList>
            <person name="Martin-Rodriguez A.J."/>
            <person name="Thorell K."/>
            <person name="Joffre E."/>
            <person name="Jensie-Markopoulos S."/>
            <person name="Moore E.R.B."/>
            <person name="Sjoling A."/>
        </authorList>
    </citation>
    <scope>NUCLEOTIDE SEQUENCE</scope>
    <source>
        <strain evidence="5">SP1W3</strain>
    </source>
</reference>
<comment type="caution">
    <text evidence="5">The sequence shown here is derived from an EMBL/GenBank/DDBJ whole genome shotgun (WGS) entry which is preliminary data.</text>
</comment>
<dbReference type="GO" id="GO:0006015">
    <property type="term" value="P:5-phosphoribose 1-diphosphate biosynthetic process"/>
    <property type="evidence" value="ECO:0007669"/>
    <property type="project" value="TreeGrafter"/>
</dbReference>
<sequence>MSQRIQASKSIQAYQGTVNTQQLQADFYQLPAASDEAHYRLFQFGAGENHVQLLVPPAKRVTLFFGYRGDHSIMQLLLLTDALRRSGAEQIDLLLPYMPGARQDRVCNVGEALSVKVYASLINQQQYASVSIFDPHSDVTAALLDRVQVIDNHSFVAAIAAQLSGELVLVSPDAGANKKVFGLAKALQGMPVIRADKHRDVVNGHIIATEVFCDDLSGKTCLIVDDICAGGRTFIELAIKLKQKGAQSVILIVSHYEDKASESALREVGIDRLFCTDSLGVPAHISSEFCDCHAVLSYMNH</sequence>
<dbReference type="CDD" id="cd06223">
    <property type="entry name" value="PRTases_typeI"/>
    <property type="match status" value="1"/>
</dbReference>
<dbReference type="Proteomes" id="UP001155604">
    <property type="component" value="Unassembled WGS sequence"/>
</dbReference>
<organism evidence="5 6">
    <name type="scientific">Shewanella septentrionalis</name>
    <dbReference type="NCBI Taxonomy" id="2952223"/>
    <lineage>
        <taxon>Bacteria</taxon>
        <taxon>Pseudomonadati</taxon>
        <taxon>Pseudomonadota</taxon>
        <taxon>Gammaproteobacteria</taxon>
        <taxon>Alteromonadales</taxon>
        <taxon>Shewanellaceae</taxon>
        <taxon>Shewanella</taxon>
    </lineage>
</organism>
<evidence type="ECO:0000313" key="6">
    <source>
        <dbReference type="Proteomes" id="UP001155604"/>
    </source>
</evidence>
<proteinExistence type="inferred from homology"/>
<dbReference type="InterPro" id="IPR029057">
    <property type="entry name" value="PRTase-like"/>
</dbReference>
<feature type="domain" description="Ribose-phosphate pyrophosphokinase N-terminal" evidence="4">
    <location>
        <begin position="70"/>
        <end position="124"/>
    </location>
</feature>
<evidence type="ECO:0000259" key="3">
    <source>
        <dbReference type="Pfam" id="PF00156"/>
    </source>
</evidence>
<dbReference type="GO" id="GO:0005737">
    <property type="term" value="C:cytoplasm"/>
    <property type="evidence" value="ECO:0007669"/>
    <property type="project" value="TreeGrafter"/>
</dbReference>
<dbReference type="InterPro" id="IPR029099">
    <property type="entry name" value="Pribosyltran_N"/>
</dbReference>